<evidence type="ECO:0000256" key="3">
    <source>
        <dbReference type="ARBA" id="ARBA00023163"/>
    </source>
</evidence>
<evidence type="ECO:0000313" key="5">
    <source>
        <dbReference type="EMBL" id="MCW6508850.1"/>
    </source>
</evidence>
<dbReference type="Gene3D" id="1.10.10.10">
    <property type="entry name" value="Winged helix-like DNA-binding domain superfamily/Winged helix DNA-binding domain"/>
    <property type="match status" value="1"/>
</dbReference>
<dbReference type="Pfam" id="PF00392">
    <property type="entry name" value="GntR"/>
    <property type="match status" value="1"/>
</dbReference>
<dbReference type="InterPro" id="IPR008920">
    <property type="entry name" value="TF_FadR/GntR_C"/>
</dbReference>
<dbReference type="Pfam" id="PF07729">
    <property type="entry name" value="FCD"/>
    <property type="match status" value="1"/>
</dbReference>
<comment type="caution">
    <text evidence="5">The sequence shown here is derived from an EMBL/GenBank/DDBJ whole genome shotgun (WGS) entry which is preliminary data.</text>
</comment>
<keyword evidence="2" id="KW-0238">DNA-binding</keyword>
<dbReference type="SUPFAM" id="SSF46785">
    <property type="entry name" value="Winged helix' DNA-binding domain"/>
    <property type="match status" value="1"/>
</dbReference>
<dbReference type="GO" id="GO:0003700">
    <property type="term" value="F:DNA-binding transcription factor activity"/>
    <property type="evidence" value="ECO:0007669"/>
    <property type="project" value="InterPro"/>
</dbReference>
<dbReference type="Gene3D" id="1.20.120.530">
    <property type="entry name" value="GntR ligand-binding domain-like"/>
    <property type="match status" value="1"/>
</dbReference>
<keyword evidence="3" id="KW-0804">Transcription</keyword>
<organism evidence="5 6">
    <name type="scientific">Lichenifustis flavocetrariae</name>
    <dbReference type="NCBI Taxonomy" id="2949735"/>
    <lineage>
        <taxon>Bacteria</taxon>
        <taxon>Pseudomonadati</taxon>
        <taxon>Pseudomonadota</taxon>
        <taxon>Alphaproteobacteria</taxon>
        <taxon>Hyphomicrobiales</taxon>
        <taxon>Lichenihabitantaceae</taxon>
        <taxon>Lichenifustis</taxon>
    </lineage>
</organism>
<dbReference type="SMART" id="SM00895">
    <property type="entry name" value="FCD"/>
    <property type="match status" value="1"/>
</dbReference>
<feature type="domain" description="HTH gntR-type" evidence="4">
    <location>
        <begin position="24"/>
        <end position="92"/>
    </location>
</feature>
<dbReference type="PRINTS" id="PR00035">
    <property type="entry name" value="HTHGNTR"/>
</dbReference>
<evidence type="ECO:0000256" key="1">
    <source>
        <dbReference type="ARBA" id="ARBA00023015"/>
    </source>
</evidence>
<dbReference type="AlphaFoldDB" id="A0AA41YX05"/>
<reference evidence="5" key="1">
    <citation type="submission" date="2022-05" db="EMBL/GenBank/DDBJ databases">
        <authorList>
            <person name="Pankratov T."/>
        </authorList>
    </citation>
    <scope>NUCLEOTIDE SEQUENCE</scope>
    <source>
        <strain evidence="5">BP6-180914</strain>
    </source>
</reference>
<dbReference type="SUPFAM" id="SSF48008">
    <property type="entry name" value="GntR ligand-binding domain-like"/>
    <property type="match status" value="1"/>
</dbReference>
<dbReference type="PANTHER" id="PTHR43537">
    <property type="entry name" value="TRANSCRIPTIONAL REGULATOR, GNTR FAMILY"/>
    <property type="match status" value="1"/>
</dbReference>
<dbReference type="InterPro" id="IPR011711">
    <property type="entry name" value="GntR_C"/>
</dbReference>
<dbReference type="CDD" id="cd07377">
    <property type="entry name" value="WHTH_GntR"/>
    <property type="match status" value="1"/>
</dbReference>
<dbReference type="SMART" id="SM00345">
    <property type="entry name" value="HTH_GNTR"/>
    <property type="match status" value="1"/>
</dbReference>
<keyword evidence="6" id="KW-1185">Reference proteome</keyword>
<sequence>MTFDLPPKGFKMDPVVEPFQGERPLVSRAVSDHLQALILRGGLRPGDKLPSQRDLAEKLGVSRPSLREAISVLEVMGLVKVRIGSGVYVNQVTDRAPLWRFSERCSPRDVYEAREGLESHAARLAALRCDEPGAARLKAATEAMRNALAADDIPAMAAADAVFHDSIFDLAANPVLAGMYRPVRDMMVETQRLPMTLRIRLGDTLREHEEVCDRIAARDSLGAETSMRNHIRAAARRYGIEL</sequence>
<dbReference type="InterPro" id="IPR000524">
    <property type="entry name" value="Tscrpt_reg_HTH_GntR"/>
</dbReference>
<keyword evidence="1" id="KW-0805">Transcription regulation</keyword>
<gene>
    <name evidence="5" type="ORF">M8523_12550</name>
</gene>
<evidence type="ECO:0000313" key="6">
    <source>
        <dbReference type="Proteomes" id="UP001165667"/>
    </source>
</evidence>
<name>A0AA41YX05_9HYPH</name>
<dbReference type="InterPro" id="IPR036388">
    <property type="entry name" value="WH-like_DNA-bd_sf"/>
</dbReference>
<dbReference type="Proteomes" id="UP001165667">
    <property type="component" value="Unassembled WGS sequence"/>
</dbReference>
<proteinExistence type="predicted"/>
<dbReference type="PROSITE" id="PS50949">
    <property type="entry name" value="HTH_GNTR"/>
    <property type="match status" value="1"/>
</dbReference>
<dbReference type="GO" id="GO:0003677">
    <property type="term" value="F:DNA binding"/>
    <property type="evidence" value="ECO:0007669"/>
    <property type="project" value="UniProtKB-KW"/>
</dbReference>
<accession>A0AA41YX05</accession>
<evidence type="ECO:0000256" key="2">
    <source>
        <dbReference type="ARBA" id="ARBA00023125"/>
    </source>
</evidence>
<dbReference type="PANTHER" id="PTHR43537:SF5">
    <property type="entry name" value="UXU OPERON TRANSCRIPTIONAL REGULATOR"/>
    <property type="match status" value="1"/>
</dbReference>
<evidence type="ECO:0000259" key="4">
    <source>
        <dbReference type="PROSITE" id="PS50949"/>
    </source>
</evidence>
<dbReference type="EMBL" id="JAMOIM010000007">
    <property type="protein sequence ID" value="MCW6508850.1"/>
    <property type="molecule type" value="Genomic_DNA"/>
</dbReference>
<protein>
    <submittedName>
        <fullName evidence="5">FadR family transcriptional regulator</fullName>
    </submittedName>
</protein>
<dbReference type="RefSeq" id="WP_282585218.1">
    <property type="nucleotide sequence ID" value="NZ_JAMOIM010000007.1"/>
</dbReference>
<dbReference type="InterPro" id="IPR036390">
    <property type="entry name" value="WH_DNA-bd_sf"/>
</dbReference>